<feature type="region of interest" description="Disordered" evidence="1">
    <location>
        <begin position="19"/>
        <end position="38"/>
    </location>
</feature>
<reference evidence="2 3" key="1">
    <citation type="submission" date="2018-10" db="EMBL/GenBank/DDBJ databases">
        <title>Ulvibacterium marinum gen. nov., sp. nov., a novel marine bacterium of the family Flavobacteriaceae, isolated from a culture of the green alga Ulva prolifera.</title>
        <authorList>
            <person name="Zhang Z."/>
        </authorList>
    </citation>
    <scope>NUCLEOTIDE SEQUENCE [LARGE SCALE GENOMIC DNA]</scope>
    <source>
        <strain evidence="2 3">CCMM003</strain>
    </source>
</reference>
<dbReference type="AlphaFoldDB" id="A0A3B0CH63"/>
<keyword evidence="2" id="KW-0176">Collagen</keyword>
<name>A0A3B0CH63_9FLAO</name>
<evidence type="ECO:0000313" key="2">
    <source>
        <dbReference type="EMBL" id="RKN82466.1"/>
    </source>
</evidence>
<dbReference type="Gene3D" id="1.20.5.320">
    <property type="entry name" value="6-Phosphogluconate Dehydrogenase, domain 3"/>
    <property type="match status" value="1"/>
</dbReference>
<evidence type="ECO:0000256" key="1">
    <source>
        <dbReference type="SAM" id="MobiDB-lite"/>
    </source>
</evidence>
<organism evidence="2 3">
    <name type="scientific">Ulvibacterium marinum</name>
    <dbReference type="NCBI Taxonomy" id="2419782"/>
    <lineage>
        <taxon>Bacteria</taxon>
        <taxon>Pseudomonadati</taxon>
        <taxon>Bacteroidota</taxon>
        <taxon>Flavobacteriia</taxon>
        <taxon>Flavobacteriales</taxon>
        <taxon>Flavobacteriaceae</taxon>
        <taxon>Ulvibacterium</taxon>
    </lineage>
</organism>
<gene>
    <name evidence="2" type="ORF">D7Z94_01025</name>
</gene>
<sequence length="168" mass="18465">MVILLGFLLIGCSAKDGMDGATGPQGPQGEQGEQGEDGNANVIASSWIPEEFVDIAVSASNFTVTDEAFTSEILNSGTVLVYGRDGEFVVPIPVVLNNQTYFFVLPETLGEILFVARTVDDTADFFDLFTDFRYVIIPASNTSAREGERNDFNKMTYYEVMDHFDLAY</sequence>
<proteinExistence type="predicted"/>
<keyword evidence="3" id="KW-1185">Reference proteome</keyword>
<evidence type="ECO:0000313" key="3">
    <source>
        <dbReference type="Proteomes" id="UP000276603"/>
    </source>
</evidence>
<dbReference type="Proteomes" id="UP000276603">
    <property type="component" value="Unassembled WGS sequence"/>
</dbReference>
<dbReference type="EMBL" id="RBCJ01000001">
    <property type="protein sequence ID" value="RKN82466.1"/>
    <property type="molecule type" value="Genomic_DNA"/>
</dbReference>
<protein>
    <submittedName>
        <fullName evidence="2">Collagen-like protein</fullName>
    </submittedName>
</protein>
<accession>A0A3B0CH63</accession>
<comment type="caution">
    <text evidence="2">The sequence shown here is derived from an EMBL/GenBank/DDBJ whole genome shotgun (WGS) entry which is preliminary data.</text>
</comment>